<evidence type="ECO:0000313" key="3">
    <source>
        <dbReference type="Proteomes" id="UP000245765"/>
    </source>
</evidence>
<dbReference type="Proteomes" id="UP000245765">
    <property type="component" value="Unassembled WGS sequence"/>
</dbReference>
<dbReference type="AlphaFoldDB" id="A0A317FGE1"/>
<dbReference type="RefSeq" id="WP_109870130.1">
    <property type="nucleotide sequence ID" value="NZ_QGNA01000002.1"/>
</dbReference>
<protein>
    <recommendedName>
        <fullName evidence="4">1,4-alpha-glucan branching enzyme</fullName>
    </recommendedName>
</protein>
<evidence type="ECO:0008006" key="4">
    <source>
        <dbReference type="Google" id="ProtNLM"/>
    </source>
</evidence>
<accession>A0A317FGE1</accession>
<feature type="region of interest" description="Disordered" evidence="1">
    <location>
        <begin position="1"/>
        <end position="27"/>
    </location>
</feature>
<reference evidence="3" key="1">
    <citation type="submission" date="2018-05" db="EMBL/GenBank/DDBJ databases">
        <authorList>
            <person name="Du Z."/>
            <person name="Wang X."/>
        </authorList>
    </citation>
    <scope>NUCLEOTIDE SEQUENCE [LARGE SCALE GENOMIC DNA]</scope>
    <source>
        <strain evidence="3">CQN31</strain>
    </source>
</reference>
<organism evidence="2 3">
    <name type="scientific">Falsiroseomonas bella</name>
    <dbReference type="NCBI Taxonomy" id="2184016"/>
    <lineage>
        <taxon>Bacteria</taxon>
        <taxon>Pseudomonadati</taxon>
        <taxon>Pseudomonadota</taxon>
        <taxon>Alphaproteobacteria</taxon>
        <taxon>Acetobacterales</taxon>
        <taxon>Roseomonadaceae</taxon>
        <taxon>Falsiroseomonas</taxon>
    </lineage>
</organism>
<keyword evidence="3" id="KW-1185">Reference proteome</keyword>
<dbReference type="EMBL" id="QGNA01000002">
    <property type="protein sequence ID" value="PWS37019.1"/>
    <property type="molecule type" value="Genomic_DNA"/>
</dbReference>
<gene>
    <name evidence="2" type="ORF">DFH01_09060</name>
</gene>
<proteinExistence type="predicted"/>
<dbReference type="OrthoDB" id="9808866at2"/>
<evidence type="ECO:0000256" key="1">
    <source>
        <dbReference type="SAM" id="MobiDB-lite"/>
    </source>
</evidence>
<name>A0A317FGE1_9PROT</name>
<comment type="caution">
    <text evidence="2">The sequence shown here is derived from an EMBL/GenBank/DDBJ whole genome shotgun (WGS) entry which is preliminary data.</text>
</comment>
<evidence type="ECO:0000313" key="2">
    <source>
        <dbReference type="EMBL" id="PWS37019.1"/>
    </source>
</evidence>
<sequence length="100" mass="11326">MAETTTDHDTIRRWAEGKGGKPAAVDRTHQGEDTGIIRLMFPGAQQSEHGALVEISWEEFFRQFEESGLALLYEPDSMFNKIIGRDTADRRAKGEHDAHR</sequence>